<proteinExistence type="predicted"/>
<dbReference type="InterPro" id="IPR001633">
    <property type="entry name" value="EAL_dom"/>
</dbReference>
<dbReference type="Proteomes" id="UP000306985">
    <property type="component" value="Unassembled WGS sequence"/>
</dbReference>
<name>A0A4U6QJV3_9ACTN</name>
<dbReference type="Gene3D" id="3.20.20.450">
    <property type="entry name" value="EAL domain"/>
    <property type="match status" value="1"/>
</dbReference>
<dbReference type="Pfam" id="PF01590">
    <property type="entry name" value="GAF"/>
    <property type="match status" value="1"/>
</dbReference>
<gene>
    <name evidence="3" type="ORF">FDO65_03300</name>
</gene>
<dbReference type="PROSITE" id="PS50883">
    <property type="entry name" value="EAL"/>
    <property type="match status" value="1"/>
</dbReference>
<dbReference type="InterPro" id="IPR029016">
    <property type="entry name" value="GAF-like_dom_sf"/>
</dbReference>
<evidence type="ECO:0000313" key="4">
    <source>
        <dbReference type="Proteomes" id="UP000306985"/>
    </source>
</evidence>
<evidence type="ECO:0000313" key="3">
    <source>
        <dbReference type="EMBL" id="TKV60723.1"/>
    </source>
</evidence>
<dbReference type="SUPFAM" id="SSF55781">
    <property type="entry name" value="GAF domain-like"/>
    <property type="match status" value="1"/>
</dbReference>
<sequence>MTSDEAARAASARRYVARSDGRLTVRLEKVLALIGRALDFPGVRITVLDEHLQHTIGVVGPALSRSLPRDSAICDEVVRTGSPLGVPDAVTDPRFADLPEVLAGLTGSYLGVPLHGRESLVIGAVCVTDPQARRLDDEQVRRMQTFATVVERVLEIQRRAVEQSDQPVDPADPTPRVALGPDAPRLLRAAIDAHRIEPAYKPVVDLATERLRGFEVTPRWSPPGRPTDDARWLVPGARDTDLLLALDYATLAAALPDLARWTTTRPRLTVTAPMSARLLADDRAPDRLTAMTAAAGVDPLDVDLLLTESAQWSPTSAAAIANATALRDLGFGLHLQDYGSGWTALDQLLWLPADAVKIDASLTAALGTRVGDALAGGIIALARAMGMRVVVGGLSSPAAADTARTLGARDGLGDLWCPAVPTSVADALVANGVEPAWSDHRVER</sequence>
<evidence type="ECO:0000259" key="2">
    <source>
        <dbReference type="PROSITE" id="PS50883"/>
    </source>
</evidence>
<dbReference type="InterPro" id="IPR003018">
    <property type="entry name" value="GAF"/>
</dbReference>
<accession>A0A4U6QJV3</accession>
<dbReference type="PANTHER" id="PTHR33121:SF70">
    <property type="entry name" value="SIGNALING PROTEIN YKOW"/>
    <property type="match status" value="1"/>
</dbReference>
<feature type="domain" description="EAL" evidence="2">
    <location>
        <begin position="180"/>
        <end position="433"/>
    </location>
</feature>
<keyword evidence="4" id="KW-1185">Reference proteome</keyword>
<dbReference type="Pfam" id="PF00563">
    <property type="entry name" value="EAL"/>
    <property type="match status" value="1"/>
</dbReference>
<comment type="caution">
    <text evidence="3">The sequence shown here is derived from an EMBL/GenBank/DDBJ whole genome shotgun (WGS) entry which is preliminary data.</text>
</comment>
<reference evidence="3 4" key="1">
    <citation type="submission" date="2019-05" db="EMBL/GenBank/DDBJ databases">
        <title>Nakamurella sp. N5BH11, whole genome shotgun sequence.</title>
        <authorList>
            <person name="Tuo L."/>
        </authorList>
    </citation>
    <scope>NUCLEOTIDE SEQUENCE [LARGE SCALE GENOMIC DNA]</scope>
    <source>
        <strain evidence="3 4">N5BH11</strain>
    </source>
</reference>
<dbReference type="SUPFAM" id="SSF141868">
    <property type="entry name" value="EAL domain-like"/>
    <property type="match status" value="1"/>
</dbReference>
<dbReference type="RefSeq" id="WP_137448026.1">
    <property type="nucleotide sequence ID" value="NZ_SZZH01000001.1"/>
</dbReference>
<dbReference type="AlphaFoldDB" id="A0A4U6QJV3"/>
<feature type="region of interest" description="Disordered" evidence="1">
    <location>
        <begin position="161"/>
        <end position="180"/>
    </location>
</feature>
<dbReference type="InterPro" id="IPR035919">
    <property type="entry name" value="EAL_sf"/>
</dbReference>
<dbReference type="PANTHER" id="PTHR33121">
    <property type="entry name" value="CYCLIC DI-GMP PHOSPHODIESTERASE PDEF"/>
    <property type="match status" value="1"/>
</dbReference>
<dbReference type="EMBL" id="SZZH01000001">
    <property type="protein sequence ID" value="TKV60723.1"/>
    <property type="molecule type" value="Genomic_DNA"/>
</dbReference>
<dbReference type="GO" id="GO:0071111">
    <property type="term" value="F:cyclic-guanylate-specific phosphodiesterase activity"/>
    <property type="evidence" value="ECO:0007669"/>
    <property type="project" value="InterPro"/>
</dbReference>
<organism evidence="3 4">
    <name type="scientific">Nakamurella flava</name>
    <dbReference type="NCBI Taxonomy" id="2576308"/>
    <lineage>
        <taxon>Bacteria</taxon>
        <taxon>Bacillati</taxon>
        <taxon>Actinomycetota</taxon>
        <taxon>Actinomycetes</taxon>
        <taxon>Nakamurellales</taxon>
        <taxon>Nakamurellaceae</taxon>
        <taxon>Nakamurella</taxon>
    </lineage>
</organism>
<dbReference type="SMART" id="SM00065">
    <property type="entry name" value="GAF"/>
    <property type="match status" value="1"/>
</dbReference>
<protein>
    <submittedName>
        <fullName evidence="3">EAL domain-containing protein</fullName>
    </submittedName>
</protein>
<evidence type="ECO:0000256" key="1">
    <source>
        <dbReference type="SAM" id="MobiDB-lite"/>
    </source>
</evidence>
<dbReference type="SMART" id="SM00052">
    <property type="entry name" value="EAL"/>
    <property type="match status" value="1"/>
</dbReference>
<dbReference type="InterPro" id="IPR050706">
    <property type="entry name" value="Cyclic-di-GMP_PDE-like"/>
</dbReference>
<dbReference type="OrthoDB" id="23692at2"/>
<dbReference type="CDD" id="cd01948">
    <property type="entry name" value="EAL"/>
    <property type="match status" value="1"/>
</dbReference>
<dbReference type="Gene3D" id="3.30.450.40">
    <property type="match status" value="1"/>
</dbReference>